<protein>
    <submittedName>
        <fullName evidence="1">Auxilin-like protein 1</fullName>
    </submittedName>
</protein>
<sequence length="487" mass="54942">MDESWRMRMGMHGRKSVPEGPTATRHSFTSTLDADDFSDVFGGPPRTLLARKFSEDFTTPATTSSSSHFYSEIFRTPSPEFVSPTRRNGKVLPAFRIPAGRSEGFYGDVFASIDGRKSRERSRPKSMSKSKSNSSSVLSSEELSPLRPVDGEDVALSSFASKLRPINVPCRWNSATMIPDDEAKRQAIPVFQCNRPSYADNHYMENDHNHNFRSSYYGFSRRVSSPETISVEPSSYRSIKFSVDDLELNCPSSPASPASSLCQEPETKPCFLHSSGSIVQEQEVEQEEDEVMSSYVIEINSDHREGTGEAVSIDEAIAWAKEKFQSQSSLTQNEKDESPADTESERPNANEFLDRQVEGHGAMDSPMEEQNNWVNEEGKEQSEENMEMELSDEEITLWSAGKETNIRLLLSTLHHVLWPHSGWYAVPLMSLIESSNVKKAYQKARLCLHPDKLQQRGATIQQKYFAEKIFSILQDAWTAFISEDVFF</sequence>
<gene>
    <name evidence="1" type="ORF">OWV82_023045</name>
</gene>
<accession>A0ACC1WWU8</accession>
<comment type="caution">
    <text evidence="1">The sequence shown here is derived from an EMBL/GenBank/DDBJ whole genome shotgun (WGS) entry which is preliminary data.</text>
</comment>
<reference evidence="1 2" key="1">
    <citation type="journal article" date="2023" name="Science">
        <title>Complex scaffold remodeling in plant triterpene biosynthesis.</title>
        <authorList>
            <person name="De La Pena R."/>
            <person name="Hodgson H."/>
            <person name="Liu J.C."/>
            <person name="Stephenson M.J."/>
            <person name="Martin A.C."/>
            <person name="Owen C."/>
            <person name="Harkess A."/>
            <person name="Leebens-Mack J."/>
            <person name="Jimenez L.E."/>
            <person name="Osbourn A."/>
            <person name="Sattely E.S."/>
        </authorList>
    </citation>
    <scope>NUCLEOTIDE SEQUENCE [LARGE SCALE GENOMIC DNA]</scope>
    <source>
        <strain evidence="2">cv. JPN11</strain>
        <tissue evidence="1">Leaf</tissue>
    </source>
</reference>
<dbReference type="EMBL" id="CM051406">
    <property type="protein sequence ID" value="KAJ4703092.1"/>
    <property type="molecule type" value="Genomic_DNA"/>
</dbReference>
<evidence type="ECO:0000313" key="1">
    <source>
        <dbReference type="EMBL" id="KAJ4703092.1"/>
    </source>
</evidence>
<dbReference type="Proteomes" id="UP001164539">
    <property type="component" value="Chromosome 13"/>
</dbReference>
<organism evidence="1 2">
    <name type="scientific">Melia azedarach</name>
    <name type="common">Chinaberry tree</name>
    <dbReference type="NCBI Taxonomy" id="155640"/>
    <lineage>
        <taxon>Eukaryota</taxon>
        <taxon>Viridiplantae</taxon>
        <taxon>Streptophyta</taxon>
        <taxon>Embryophyta</taxon>
        <taxon>Tracheophyta</taxon>
        <taxon>Spermatophyta</taxon>
        <taxon>Magnoliopsida</taxon>
        <taxon>eudicotyledons</taxon>
        <taxon>Gunneridae</taxon>
        <taxon>Pentapetalae</taxon>
        <taxon>rosids</taxon>
        <taxon>malvids</taxon>
        <taxon>Sapindales</taxon>
        <taxon>Meliaceae</taxon>
        <taxon>Melia</taxon>
    </lineage>
</organism>
<proteinExistence type="predicted"/>
<name>A0ACC1WWU8_MELAZ</name>
<evidence type="ECO:0000313" key="2">
    <source>
        <dbReference type="Proteomes" id="UP001164539"/>
    </source>
</evidence>
<keyword evidence="2" id="KW-1185">Reference proteome</keyword>